<dbReference type="InterPro" id="IPR036388">
    <property type="entry name" value="WH-like_DNA-bd_sf"/>
</dbReference>
<evidence type="ECO:0000256" key="1">
    <source>
        <dbReference type="ARBA" id="ARBA00009834"/>
    </source>
</evidence>
<proteinExistence type="inferred from homology"/>
<accession>A0A0C9Z3E9</accession>
<sequence length="248" mass="27498">MVSKLRGVENGVVTEEDVVRSIKTLQPLGAGYEVIDVGNGKKMVRSVVKELDEDQATVLAEAQTEGGRVVEETLVTRAGWTRERARAALENMLLRDGLCWLDAQDEQHGKAYWVPSAMSPRRCPTSTESAELQRTKGQIRKLFTPKSMEANIEFNEIVMTRMSHSFDAHRSHGKTTTGSAPGQGDTVPVEYSAVFLPALLQVPAQLYCADGKTFRLVISVFENLGMHYIRVQCVVQAKLAVRFQFGVK</sequence>
<dbReference type="Proteomes" id="UP000054018">
    <property type="component" value="Unassembled WGS sequence"/>
</dbReference>
<dbReference type="GO" id="GO:0000814">
    <property type="term" value="C:ESCRT II complex"/>
    <property type="evidence" value="ECO:0007669"/>
    <property type="project" value="InterPro"/>
</dbReference>
<dbReference type="PANTHER" id="PTHR12806:SF0">
    <property type="entry name" value="VACUOLAR-SORTING PROTEIN SNF8"/>
    <property type="match status" value="1"/>
</dbReference>
<reference evidence="3" key="2">
    <citation type="submission" date="2015-01" db="EMBL/GenBank/DDBJ databases">
        <title>Evolutionary Origins and Diversification of the Mycorrhizal Mutualists.</title>
        <authorList>
            <consortium name="DOE Joint Genome Institute"/>
            <consortium name="Mycorrhizal Genomics Consortium"/>
            <person name="Kohler A."/>
            <person name="Kuo A."/>
            <person name="Nagy L.G."/>
            <person name="Floudas D."/>
            <person name="Copeland A."/>
            <person name="Barry K.W."/>
            <person name="Cichocki N."/>
            <person name="Veneault-Fourrey C."/>
            <person name="LaButti K."/>
            <person name="Lindquist E.A."/>
            <person name="Lipzen A."/>
            <person name="Lundell T."/>
            <person name="Morin E."/>
            <person name="Murat C."/>
            <person name="Riley R."/>
            <person name="Ohm R."/>
            <person name="Sun H."/>
            <person name="Tunlid A."/>
            <person name="Henrissat B."/>
            <person name="Grigoriev I.V."/>
            <person name="Hibbett D.S."/>
            <person name="Martin F."/>
        </authorList>
    </citation>
    <scope>NUCLEOTIDE SEQUENCE [LARGE SCALE GENOMIC DNA]</scope>
    <source>
        <strain evidence="3">441</strain>
    </source>
</reference>
<keyword evidence="3" id="KW-1185">Reference proteome</keyword>
<evidence type="ECO:0008006" key="4">
    <source>
        <dbReference type="Google" id="ProtNLM"/>
    </source>
</evidence>
<dbReference type="Gene3D" id="1.10.10.10">
    <property type="entry name" value="Winged helix-like DNA-binding domain superfamily/Winged helix DNA-binding domain"/>
    <property type="match status" value="2"/>
</dbReference>
<dbReference type="InterPro" id="IPR036390">
    <property type="entry name" value="WH_DNA-bd_sf"/>
</dbReference>
<organism evidence="2 3">
    <name type="scientific">Pisolithus microcarpus 441</name>
    <dbReference type="NCBI Taxonomy" id="765257"/>
    <lineage>
        <taxon>Eukaryota</taxon>
        <taxon>Fungi</taxon>
        <taxon>Dikarya</taxon>
        <taxon>Basidiomycota</taxon>
        <taxon>Agaricomycotina</taxon>
        <taxon>Agaricomycetes</taxon>
        <taxon>Agaricomycetidae</taxon>
        <taxon>Boletales</taxon>
        <taxon>Sclerodermatineae</taxon>
        <taxon>Pisolithaceae</taxon>
        <taxon>Pisolithus</taxon>
    </lineage>
</organism>
<dbReference type="GO" id="GO:0043328">
    <property type="term" value="P:protein transport to vacuole involved in ubiquitin-dependent protein catabolic process via the multivesicular body sorting pathway"/>
    <property type="evidence" value="ECO:0007669"/>
    <property type="project" value="TreeGrafter"/>
</dbReference>
<name>A0A0C9Z3E9_9AGAM</name>
<dbReference type="InterPro" id="IPR016689">
    <property type="entry name" value="ESCRT-2_cplx_Snf8"/>
</dbReference>
<evidence type="ECO:0000313" key="2">
    <source>
        <dbReference type="EMBL" id="KIK20754.1"/>
    </source>
</evidence>
<dbReference type="SUPFAM" id="SSF46785">
    <property type="entry name" value="Winged helix' DNA-binding domain"/>
    <property type="match status" value="1"/>
</dbReference>
<dbReference type="InterPro" id="IPR040608">
    <property type="entry name" value="Snf8/Vps36"/>
</dbReference>
<reference evidence="2 3" key="1">
    <citation type="submission" date="2014-04" db="EMBL/GenBank/DDBJ databases">
        <authorList>
            <consortium name="DOE Joint Genome Institute"/>
            <person name="Kuo A."/>
            <person name="Kohler A."/>
            <person name="Costa M.D."/>
            <person name="Nagy L.G."/>
            <person name="Floudas D."/>
            <person name="Copeland A."/>
            <person name="Barry K.W."/>
            <person name="Cichocki N."/>
            <person name="Veneault-Fourrey C."/>
            <person name="LaButti K."/>
            <person name="Lindquist E.A."/>
            <person name="Lipzen A."/>
            <person name="Lundell T."/>
            <person name="Morin E."/>
            <person name="Murat C."/>
            <person name="Sun H."/>
            <person name="Tunlid A."/>
            <person name="Henrissat B."/>
            <person name="Grigoriev I.V."/>
            <person name="Hibbett D.S."/>
            <person name="Martin F."/>
            <person name="Nordberg H.P."/>
            <person name="Cantor M.N."/>
            <person name="Hua S.X."/>
        </authorList>
    </citation>
    <scope>NUCLEOTIDE SEQUENCE [LARGE SCALE GENOMIC DNA]</scope>
    <source>
        <strain evidence="2 3">441</strain>
    </source>
</reference>
<protein>
    <recommendedName>
        <fullName evidence="4">Vacuolar-sorting protein SNF8</fullName>
    </recommendedName>
</protein>
<comment type="similarity">
    <text evidence="1">Belongs to the SNF8 family.</text>
</comment>
<gene>
    <name evidence="2" type="ORF">PISMIDRAFT_24084</name>
</gene>
<dbReference type="EMBL" id="KN833759">
    <property type="protein sequence ID" value="KIK20754.1"/>
    <property type="molecule type" value="Genomic_DNA"/>
</dbReference>
<dbReference type="Pfam" id="PF04157">
    <property type="entry name" value="EAP30"/>
    <property type="match status" value="1"/>
</dbReference>
<dbReference type="PANTHER" id="PTHR12806">
    <property type="entry name" value="EAP30 SUBUNIT OF ELL COMPLEX"/>
    <property type="match status" value="1"/>
</dbReference>
<dbReference type="HOGENOM" id="CLU_1120517_0_0_1"/>
<dbReference type="AlphaFoldDB" id="A0A0C9Z3E9"/>
<dbReference type="OrthoDB" id="283883at2759"/>
<evidence type="ECO:0000313" key="3">
    <source>
        <dbReference type="Proteomes" id="UP000054018"/>
    </source>
</evidence>
<dbReference type="STRING" id="765257.A0A0C9Z3E9"/>